<dbReference type="RefSeq" id="WP_259313999.1">
    <property type="nucleotide sequence ID" value="NZ_CP087164.1"/>
</dbReference>
<accession>A0A9E6XUB0</accession>
<name>A0A9E6XUB0_9ACTN</name>
<evidence type="ECO:0000313" key="3">
    <source>
        <dbReference type="Proteomes" id="UP001162834"/>
    </source>
</evidence>
<feature type="transmembrane region" description="Helical" evidence="1">
    <location>
        <begin position="109"/>
        <end position="129"/>
    </location>
</feature>
<proteinExistence type="predicted"/>
<evidence type="ECO:0000313" key="2">
    <source>
        <dbReference type="EMBL" id="UGS34315.1"/>
    </source>
</evidence>
<dbReference type="KEGG" id="sbae:DSM104329_00691"/>
<feature type="transmembrane region" description="Helical" evidence="1">
    <location>
        <begin position="166"/>
        <end position="185"/>
    </location>
</feature>
<dbReference type="AlphaFoldDB" id="A0A9E6XUB0"/>
<organism evidence="2 3">
    <name type="scientific">Capillimicrobium parvum</name>
    <dbReference type="NCBI Taxonomy" id="2884022"/>
    <lineage>
        <taxon>Bacteria</taxon>
        <taxon>Bacillati</taxon>
        <taxon>Actinomycetota</taxon>
        <taxon>Thermoleophilia</taxon>
        <taxon>Solirubrobacterales</taxon>
        <taxon>Capillimicrobiaceae</taxon>
        <taxon>Capillimicrobium</taxon>
    </lineage>
</organism>
<sequence>MTPADRLERSAFYALRPGGWRDLVTILHPPYTAWHLSYVALGAAAAPEVHGERVAATLLAFFLAVGVSAHALDELRGRPLGTLMPGRMLVVLAVIALVAAVAIGVAGVVTVSVGLVPFVVAGAFIVVAYNLELFGGRFHSAFWFAAAWGAFPALTGYWINALAIRPAGLLVAAGCFMLSVVQRRLSMPVRDLRRRTVAVSGSRQLADGTTIELDAAGLAAPLDGALRACAIALVLLASGALAARL</sequence>
<keyword evidence="1" id="KW-1133">Transmembrane helix</keyword>
<evidence type="ECO:0000256" key="1">
    <source>
        <dbReference type="SAM" id="Phobius"/>
    </source>
</evidence>
<dbReference type="Proteomes" id="UP001162834">
    <property type="component" value="Chromosome"/>
</dbReference>
<keyword evidence="1" id="KW-0472">Membrane</keyword>
<keyword evidence="3" id="KW-1185">Reference proteome</keyword>
<feature type="transmembrane region" description="Helical" evidence="1">
    <location>
        <begin position="141"/>
        <end position="160"/>
    </location>
</feature>
<dbReference type="EMBL" id="CP087164">
    <property type="protein sequence ID" value="UGS34315.1"/>
    <property type="molecule type" value="Genomic_DNA"/>
</dbReference>
<gene>
    <name evidence="2" type="ORF">DSM104329_00691</name>
</gene>
<feature type="transmembrane region" description="Helical" evidence="1">
    <location>
        <begin position="84"/>
        <end position="103"/>
    </location>
</feature>
<reference evidence="2" key="1">
    <citation type="journal article" date="2022" name="Int. J. Syst. Evol. Microbiol.">
        <title>Pseudomonas aegrilactucae sp. nov. and Pseudomonas morbosilactucae sp. nov., pathogens causing bacterial rot of lettuce in Japan.</title>
        <authorList>
            <person name="Sawada H."/>
            <person name="Fujikawa T."/>
            <person name="Satou M."/>
        </authorList>
    </citation>
    <scope>NUCLEOTIDE SEQUENCE</scope>
    <source>
        <strain evidence="2">0166_1</strain>
    </source>
</reference>
<protein>
    <submittedName>
        <fullName evidence="2">Uncharacterized protein</fullName>
    </submittedName>
</protein>
<keyword evidence="1" id="KW-0812">Transmembrane</keyword>